<dbReference type="SUPFAM" id="SSF51182">
    <property type="entry name" value="RmlC-like cupins"/>
    <property type="match status" value="1"/>
</dbReference>
<dbReference type="EMBL" id="JXLP01000022">
    <property type="protein sequence ID" value="KIL75828.1"/>
    <property type="molecule type" value="Genomic_DNA"/>
</dbReference>
<dbReference type="Gene3D" id="2.60.120.10">
    <property type="entry name" value="Jelly Rolls"/>
    <property type="match status" value="1"/>
</dbReference>
<feature type="domain" description="Cupin type-2" evidence="1">
    <location>
        <begin position="31"/>
        <end position="98"/>
    </location>
</feature>
<dbReference type="InterPro" id="IPR013096">
    <property type="entry name" value="Cupin_2"/>
</dbReference>
<evidence type="ECO:0000259" key="1">
    <source>
        <dbReference type="Pfam" id="PF07883"/>
    </source>
</evidence>
<organism evidence="2 3">
    <name type="scientific">Bacillus badius</name>
    <dbReference type="NCBI Taxonomy" id="1455"/>
    <lineage>
        <taxon>Bacteria</taxon>
        <taxon>Bacillati</taxon>
        <taxon>Bacillota</taxon>
        <taxon>Bacilli</taxon>
        <taxon>Bacillales</taxon>
        <taxon>Bacillaceae</taxon>
        <taxon>Pseudobacillus</taxon>
    </lineage>
</organism>
<gene>
    <name evidence="2" type="ORF">SD77_2777</name>
</gene>
<comment type="caution">
    <text evidence="2">The sequence shown here is derived from an EMBL/GenBank/DDBJ whole genome shotgun (WGS) entry which is preliminary data.</text>
</comment>
<evidence type="ECO:0000313" key="2">
    <source>
        <dbReference type="EMBL" id="KIL75828.1"/>
    </source>
</evidence>
<dbReference type="InterPro" id="IPR011051">
    <property type="entry name" value="RmlC_Cupin_sf"/>
</dbReference>
<proteinExistence type="predicted"/>
<reference evidence="2 3" key="1">
    <citation type="submission" date="2015-01" db="EMBL/GenBank/DDBJ databases">
        <title>Genome Assembly of Bacillus badius MTCC 1458.</title>
        <authorList>
            <person name="Verma A."/>
            <person name="Khatri I."/>
            <person name="Mual P."/>
            <person name="Subramanian S."/>
            <person name="Krishnamurthi S."/>
        </authorList>
    </citation>
    <scope>NUCLEOTIDE SEQUENCE [LARGE SCALE GENOMIC DNA]</scope>
    <source>
        <strain evidence="2 3">MTCC 1458</strain>
    </source>
</reference>
<dbReference type="Proteomes" id="UP000031982">
    <property type="component" value="Unassembled WGS sequence"/>
</dbReference>
<dbReference type="CDD" id="cd02209">
    <property type="entry name" value="cupin_XRE_C"/>
    <property type="match status" value="1"/>
</dbReference>
<evidence type="ECO:0000313" key="3">
    <source>
        <dbReference type="Proteomes" id="UP000031982"/>
    </source>
</evidence>
<keyword evidence="3" id="KW-1185">Reference proteome</keyword>
<dbReference type="Pfam" id="PF07883">
    <property type="entry name" value="Cupin_2"/>
    <property type="match status" value="1"/>
</dbReference>
<accession>A0ABR5APS3</accession>
<dbReference type="RefSeq" id="WP_052475093.1">
    <property type="nucleotide sequence ID" value="NZ_JARTHD010000062.1"/>
</dbReference>
<protein>
    <recommendedName>
        <fullName evidence="1">Cupin type-2 domain-containing protein</fullName>
    </recommendedName>
</protein>
<name>A0ABR5APS3_BACBA</name>
<sequence length="104" mass="11443">MDIKEPKVTKEIVQTLFQNQFQGAEVQFGFVSIPAGERLPKEGTGSHEEHEYSYIIRGALAGESGGKPYKINAGEASYIPAGEHHWCVNEGDSDCELIYALIKS</sequence>
<dbReference type="InterPro" id="IPR014710">
    <property type="entry name" value="RmlC-like_jellyroll"/>
</dbReference>